<keyword evidence="5 6" id="KW-0472">Membrane</keyword>
<keyword evidence="3 6" id="KW-1133">Transmembrane helix</keyword>
<dbReference type="GO" id="GO:0005886">
    <property type="term" value="C:plasma membrane"/>
    <property type="evidence" value="ECO:0007669"/>
    <property type="project" value="TreeGrafter"/>
</dbReference>
<sequence length="317" mass="35379">MSQKKSLHWGVLLGIYCLIALAPLAMSIAVGIPPPLSGLEEALHYPPRAWYENLASGLALVALPMLLMEFATSGRVQFLTGRVSYQRVIRLHRITGIVLGVFALVHPFIYYIPRSVKPVYRPEDLSHLALEGSSGLTGYLAWGLLVILIAFALGRRSINYRYETWRITHVVLSVAVSGLVLHHALVGGFYSQSRDLSIVWLVLTCLAGLLLVYVFLWLPLKMSQRPFRLMDRSEQGRGRWLLTFEPEGFDPKPFQKGQMVWISFNSPFSVLEHPFTIDSDPGQGPGIQFSILETGDWTKHIGDLPLGSHVYLNGPCG</sequence>
<evidence type="ECO:0000256" key="3">
    <source>
        <dbReference type="ARBA" id="ARBA00022989"/>
    </source>
</evidence>
<dbReference type="InterPro" id="IPR050369">
    <property type="entry name" value="RBOH/FRE"/>
</dbReference>
<dbReference type="RefSeq" id="WP_088917590.1">
    <property type="nucleotide sequence ID" value="NZ_CP018632.1"/>
</dbReference>
<proteinExistence type="predicted"/>
<comment type="subcellular location">
    <subcellularLocation>
        <location evidence="1">Membrane</location>
        <topology evidence="1">Multi-pass membrane protein</topology>
    </subcellularLocation>
</comment>
<dbReference type="Pfam" id="PF01794">
    <property type="entry name" value="Ferric_reduct"/>
    <property type="match status" value="1"/>
</dbReference>
<evidence type="ECO:0000256" key="1">
    <source>
        <dbReference type="ARBA" id="ARBA00004141"/>
    </source>
</evidence>
<name>A0A2Z2NLD6_9GAMM</name>
<feature type="transmembrane region" description="Helical" evidence="6">
    <location>
        <begin position="198"/>
        <end position="220"/>
    </location>
</feature>
<reference evidence="8 9" key="1">
    <citation type="submission" date="2016-12" db="EMBL/GenBank/DDBJ databases">
        <authorList>
            <person name="Song W.-J."/>
            <person name="Kurnit D.M."/>
        </authorList>
    </citation>
    <scope>NUCLEOTIDE SEQUENCE [LARGE SCALE GENOMIC DNA]</scope>
    <source>
        <strain evidence="8 9">IMCC3135</strain>
    </source>
</reference>
<keyword evidence="4" id="KW-0560">Oxidoreductase</keyword>
<dbReference type="PROSITE" id="PS51384">
    <property type="entry name" value="FAD_FR"/>
    <property type="match status" value="1"/>
</dbReference>
<dbReference type="KEGG" id="gai:IMCC3135_10850"/>
<dbReference type="SUPFAM" id="SSF63380">
    <property type="entry name" value="Riboflavin synthase domain-like"/>
    <property type="match status" value="1"/>
</dbReference>
<feature type="transmembrane region" description="Helical" evidence="6">
    <location>
        <begin position="132"/>
        <end position="153"/>
    </location>
</feature>
<evidence type="ECO:0000256" key="2">
    <source>
        <dbReference type="ARBA" id="ARBA00022692"/>
    </source>
</evidence>
<evidence type="ECO:0000259" key="7">
    <source>
        <dbReference type="PROSITE" id="PS51384"/>
    </source>
</evidence>
<feature type="transmembrane region" description="Helical" evidence="6">
    <location>
        <begin position="165"/>
        <end position="186"/>
    </location>
</feature>
<dbReference type="AlphaFoldDB" id="A0A2Z2NLD6"/>
<dbReference type="InterPro" id="IPR013130">
    <property type="entry name" value="Fe3_Rdtase_TM_dom"/>
</dbReference>
<evidence type="ECO:0000313" key="9">
    <source>
        <dbReference type="Proteomes" id="UP000250079"/>
    </source>
</evidence>
<organism evidence="8 9">
    <name type="scientific">Granulosicoccus antarcticus IMCC3135</name>
    <dbReference type="NCBI Taxonomy" id="1192854"/>
    <lineage>
        <taxon>Bacteria</taxon>
        <taxon>Pseudomonadati</taxon>
        <taxon>Pseudomonadota</taxon>
        <taxon>Gammaproteobacteria</taxon>
        <taxon>Chromatiales</taxon>
        <taxon>Granulosicoccaceae</taxon>
        <taxon>Granulosicoccus</taxon>
    </lineage>
</organism>
<dbReference type="EMBL" id="CP018632">
    <property type="protein sequence ID" value="ASJ72262.1"/>
    <property type="molecule type" value="Genomic_DNA"/>
</dbReference>
<evidence type="ECO:0000313" key="8">
    <source>
        <dbReference type="EMBL" id="ASJ72262.1"/>
    </source>
</evidence>
<evidence type="ECO:0000256" key="4">
    <source>
        <dbReference type="ARBA" id="ARBA00023002"/>
    </source>
</evidence>
<feature type="transmembrane region" description="Helical" evidence="6">
    <location>
        <begin position="7"/>
        <end position="30"/>
    </location>
</feature>
<dbReference type="InterPro" id="IPR017938">
    <property type="entry name" value="Riboflavin_synthase-like_b-brl"/>
</dbReference>
<feature type="domain" description="FAD-binding FR-type" evidence="7">
    <location>
        <begin position="222"/>
        <end position="317"/>
    </location>
</feature>
<dbReference type="GO" id="GO:0016175">
    <property type="term" value="F:superoxide-generating NAD(P)H oxidase activity"/>
    <property type="evidence" value="ECO:0007669"/>
    <property type="project" value="TreeGrafter"/>
</dbReference>
<keyword evidence="2 6" id="KW-0812">Transmembrane</keyword>
<feature type="transmembrane region" description="Helical" evidence="6">
    <location>
        <begin position="91"/>
        <end position="112"/>
    </location>
</feature>
<dbReference type="InterPro" id="IPR017927">
    <property type="entry name" value="FAD-bd_FR_type"/>
</dbReference>
<dbReference type="Proteomes" id="UP000250079">
    <property type="component" value="Chromosome"/>
</dbReference>
<feature type="transmembrane region" description="Helical" evidence="6">
    <location>
        <begin position="50"/>
        <end position="70"/>
    </location>
</feature>
<evidence type="ECO:0000256" key="6">
    <source>
        <dbReference type="SAM" id="Phobius"/>
    </source>
</evidence>
<dbReference type="PANTHER" id="PTHR11972">
    <property type="entry name" value="NADPH OXIDASE"/>
    <property type="match status" value="1"/>
</dbReference>
<dbReference type="OrthoDB" id="9796486at2"/>
<accession>A0A2Z2NLD6</accession>
<gene>
    <name evidence="8" type="ORF">IMCC3135_10850</name>
</gene>
<keyword evidence="9" id="KW-1185">Reference proteome</keyword>
<dbReference type="PANTHER" id="PTHR11972:SF69">
    <property type="entry name" value="FERRIC REDUCTION OXIDASE 6-RELATED"/>
    <property type="match status" value="1"/>
</dbReference>
<evidence type="ECO:0000256" key="5">
    <source>
        <dbReference type="ARBA" id="ARBA00023136"/>
    </source>
</evidence>
<protein>
    <recommendedName>
        <fullName evidence="7">FAD-binding FR-type domain-containing protein</fullName>
    </recommendedName>
</protein>